<keyword evidence="3" id="KW-1185">Reference proteome</keyword>
<protein>
    <submittedName>
        <fullName evidence="2">Inclusion membrane protein A</fullName>
    </submittedName>
</protein>
<dbReference type="Proteomes" id="UP000054926">
    <property type="component" value="Unassembled WGS sequence"/>
</dbReference>
<proteinExistence type="predicted"/>
<keyword evidence="1" id="KW-0472">Membrane</keyword>
<organism evidence="2 3">
    <name type="scientific">Legionella steelei</name>
    <dbReference type="NCBI Taxonomy" id="947033"/>
    <lineage>
        <taxon>Bacteria</taxon>
        <taxon>Pseudomonadati</taxon>
        <taxon>Pseudomonadota</taxon>
        <taxon>Gammaproteobacteria</taxon>
        <taxon>Legionellales</taxon>
        <taxon>Legionellaceae</taxon>
        <taxon>Legionella</taxon>
    </lineage>
</organism>
<sequence>MAKNNKDLEDLQRTITILKDAAKRRGDSRCDAALDNLYSAIDTLKQSTSLITRISNYWNELTLWQKLLGGIALGGFPLALGAVANISFFMEIAGASATAYALSWWLLEDHIQCTKESRNRFVSSAKNVLFFAARNMEIPLEDLNFSDDLAPTT</sequence>
<dbReference type="EMBL" id="LNYY01000019">
    <property type="protein sequence ID" value="KTD67733.1"/>
    <property type="molecule type" value="Genomic_DNA"/>
</dbReference>
<reference evidence="2 3" key="1">
    <citation type="submission" date="2015-11" db="EMBL/GenBank/DDBJ databases">
        <title>Genomic analysis of 38 Legionella species identifies large and diverse effector repertoires.</title>
        <authorList>
            <person name="Burstein D."/>
            <person name="Amaro F."/>
            <person name="Zusman T."/>
            <person name="Lifshitz Z."/>
            <person name="Cohen O."/>
            <person name="Gilbert J.A."/>
            <person name="Pupko T."/>
            <person name="Shuman H.A."/>
            <person name="Segal G."/>
        </authorList>
    </citation>
    <scope>NUCLEOTIDE SEQUENCE [LARGE SCALE GENOMIC DNA]</scope>
    <source>
        <strain evidence="2 3">IMVS3376</strain>
    </source>
</reference>
<keyword evidence="1" id="KW-1133">Transmembrane helix</keyword>
<evidence type="ECO:0000256" key="1">
    <source>
        <dbReference type="SAM" id="Phobius"/>
    </source>
</evidence>
<dbReference type="OrthoDB" id="5653033at2"/>
<dbReference type="PATRIC" id="fig|947033.5.peg.952"/>
<keyword evidence="1" id="KW-0812">Transmembrane</keyword>
<dbReference type="RefSeq" id="WP_058509883.1">
    <property type="nucleotide sequence ID" value="NZ_DAIOMV010000018.1"/>
</dbReference>
<accession>A0A0W0ZEY2</accession>
<comment type="caution">
    <text evidence="2">The sequence shown here is derived from an EMBL/GenBank/DDBJ whole genome shotgun (WGS) entry which is preliminary data.</text>
</comment>
<dbReference type="AlphaFoldDB" id="A0A0W0ZEY2"/>
<feature type="transmembrane region" description="Helical" evidence="1">
    <location>
        <begin position="63"/>
        <end position="80"/>
    </location>
</feature>
<name>A0A0W0ZEY2_9GAMM</name>
<evidence type="ECO:0000313" key="2">
    <source>
        <dbReference type="EMBL" id="KTD67733.1"/>
    </source>
</evidence>
<evidence type="ECO:0000313" key="3">
    <source>
        <dbReference type="Proteomes" id="UP000054926"/>
    </source>
</evidence>
<gene>
    <name evidence="2" type="ORF">Lste_0891</name>
</gene>